<evidence type="ECO:0000313" key="4">
    <source>
        <dbReference type="Proteomes" id="UP000054466"/>
    </source>
</evidence>
<dbReference type="Pfam" id="PF26534">
    <property type="entry name" value="NTF2_7"/>
    <property type="match status" value="1"/>
</dbReference>
<protein>
    <recommendedName>
        <fullName evidence="2">NTF2-like domain-containing protein</fullName>
    </recommendedName>
</protein>
<dbReference type="RefSeq" id="XP_016244164.1">
    <property type="nucleotide sequence ID" value="XM_016396973.1"/>
</dbReference>
<feature type="domain" description="NTF2-like" evidence="2">
    <location>
        <begin position="36"/>
        <end position="174"/>
    </location>
</feature>
<dbReference type="OrthoDB" id="5596743at2759"/>
<reference evidence="3 4" key="1">
    <citation type="submission" date="2015-01" db="EMBL/GenBank/DDBJ databases">
        <title>The Genome Sequence of Cladophialophora immunda CBS83496.</title>
        <authorList>
            <consortium name="The Broad Institute Genomics Platform"/>
            <person name="Cuomo C."/>
            <person name="de Hoog S."/>
            <person name="Gorbushina A."/>
            <person name="Stielow B."/>
            <person name="Teixiera M."/>
            <person name="Abouelleil A."/>
            <person name="Chapman S.B."/>
            <person name="Priest M."/>
            <person name="Young S.K."/>
            <person name="Wortman J."/>
            <person name="Nusbaum C."/>
            <person name="Birren B."/>
        </authorList>
    </citation>
    <scope>NUCLEOTIDE SEQUENCE [LARGE SCALE GENOMIC DNA]</scope>
    <source>
        <strain evidence="3 4">CBS 83496</strain>
    </source>
</reference>
<proteinExistence type="predicted"/>
<dbReference type="EMBL" id="KN847045">
    <property type="protein sequence ID" value="KIW23948.1"/>
    <property type="molecule type" value="Genomic_DNA"/>
</dbReference>
<keyword evidence="4" id="KW-1185">Reference proteome</keyword>
<dbReference type="Proteomes" id="UP000054466">
    <property type="component" value="Unassembled WGS sequence"/>
</dbReference>
<gene>
    <name evidence="3" type="ORF">PV07_09694</name>
</gene>
<evidence type="ECO:0000313" key="3">
    <source>
        <dbReference type="EMBL" id="KIW23948.1"/>
    </source>
</evidence>
<dbReference type="InterPro" id="IPR058645">
    <property type="entry name" value="NTF2-like_dom_7"/>
</dbReference>
<accession>A0A0D2BXY2</accession>
<dbReference type="AlphaFoldDB" id="A0A0D2BXY2"/>
<keyword evidence="1" id="KW-0732">Signal</keyword>
<sequence>MKFTSIVAPLLLASTVAAVPSWRDWHGPGPQCPESTCLTQADADDIVAKFISILDHPDVAASNATAQALLGDSFFEKSDSINMLAGHPIGAVTFSGKTQYIQGVLLAPSITNITTYKTMVAGCTNVLWYWNMAGIGSKQIPVNGFNLFEITPQKQIADMFVEFNNIGWGIDTGFTVYSRNGTKLPLA</sequence>
<dbReference type="GeneID" id="27348888"/>
<feature type="chain" id="PRO_5002239374" description="NTF2-like domain-containing protein" evidence="1">
    <location>
        <begin position="19"/>
        <end position="187"/>
    </location>
</feature>
<evidence type="ECO:0000256" key="1">
    <source>
        <dbReference type="SAM" id="SignalP"/>
    </source>
</evidence>
<dbReference type="HOGENOM" id="CLU_096573_2_1_1"/>
<dbReference type="VEuPathDB" id="FungiDB:PV07_09694"/>
<evidence type="ECO:0000259" key="2">
    <source>
        <dbReference type="Pfam" id="PF26534"/>
    </source>
</evidence>
<name>A0A0D2BXY2_9EURO</name>
<organism evidence="3 4">
    <name type="scientific">Cladophialophora immunda</name>
    <dbReference type="NCBI Taxonomy" id="569365"/>
    <lineage>
        <taxon>Eukaryota</taxon>
        <taxon>Fungi</taxon>
        <taxon>Dikarya</taxon>
        <taxon>Ascomycota</taxon>
        <taxon>Pezizomycotina</taxon>
        <taxon>Eurotiomycetes</taxon>
        <taxon>Chaetothyriomycetidae</taxon>
        <taxon>Chaetothyriales</taxon>
        <taxon>Herpotrichiellaceae</taxon>
        <taxon>Cladophialophora</taxon>
    </lineage>
</organism>
<feature type="signal peptide" evidence="1">
    <location>
        <begin position="1"/>
        <end position="18"/>
    </location>
</feature>